<proteinExistence type="predicted"/>
<protein>
    <recommendedName>
        <fullName evidence="2">Transcobalamin-like C-terminal domain-containing protein</fullName>
    </recommendedName>
</protein>
<dbReference type="RefSeq" id="WP_055258435.1">
    <property type="nucleotide sequence ID" value="NZ_BCMV01000060.1"/>
</dbReference>
<evidence type="ECO:0000313" key="3">
    <source>
        <dbReference type="EMBL" id="CUN78910.1"/>
    </source>
</evidence>
<gene>
    <name evidence="3" type="ORF">ERS852473_01100</name>
</gene>
<sequence length="130" mass="14259">MKNRKLIIAGLIALLVIVFGLNIYISLPKAIKEIDQKTITITVVDNTKNVDKTYTIKTSKDTLLDALKPLGIISGVESGNNYTVTSVNGLEADNNGQTWELSINGNVTKTPINNIEIKNNDRVEFDLVSN</sequence>
<evidence type="ECO:0000256" key="1">
    <source>
        <dbReference type="SAM" id="Phobius"/>
    </source>
</evidence>
<dbReference type="Gene3D" id="2.170.130.30">
    <property type="match status" value="1"/>
</dbReference>
<comment type="caution">
    <text evidence="3">The sequence shown here is derived from an EMBL/GenBank/DDBJ whole genome shotgun (WGS) entry which is preliminary data.</text>
</comment>
<reference evidence="3 4" key="1">
    <citation type="submission" date="2015-09" db="EMBL/GenBank/DDBJ databases">
        <authorList>
            <consortium name="Pathogen Informatics"/>
            <person name="Wu L."/>
            <person name="Ma J."/>
        </authorList>
    </citation>
    <scope>NUCLEOTIDE SEQUENCE [LARGE SCALE GENOMIC DNA]</scope>
    <source>
        <strain evidence="3 4">2789STDY5834858</strain>
    </source>
</reference>
<keyword evidence="4" id="KW-1185">Reference proteome</keyword>
<dbReference type="Pfam" id="PF14478">
    <property type="entry name" value="DUF4430"/>
    <property type="match status" value="1"/>
</dbReference>
<dbReference type="EMBL" id="CYZR01000003">
    <property type="protein sequence ID" value="CUN78910.1"/>
    <property type="molecule type" value="Genomic_DNA"/>
</dbReference>
<dbReference type="InterPro" id="IPR027954">
    <property type="entry name" value="Transcobalamin-like_C"/>
</dbReference>
<dbReference type="Proteomes" id="UP000095488">
    <property type="component" value="Unassembled WGS sequence"/>
</dbReference>
<feature type="transmembrane region" description="Helical" evidence="1">
    <location>
        <begin position="6"/>
        <end position="27"/>
    </location>
</feature>
<evidence type="ECO:0000313" key="4">
    <source>
        <dbReference type="Proteomes" id="UP000095488"/>
    </source>
</evidence>
<organism evidence="3 4">
    <name type="scientific">Sarcina ventriculi</name>
    <name type="common">Clostridium ventriculi</name>
    <dbReference type="NCBI Taxonomy" id="1267"/>
    <lineage>
        <taxon>Bacteria</taxon>
        <taxon>Bacillati</taxon>
        <taxon>Bacillota</taxon>
        <taxon>Clostridia</taxon>
        <taxon>Eubacteriales</taxon>
        <taxon>Clostridiaceae</taxon>
        <taxon>Sarcina</taxon>
    </lineage>
</organism>
<feature type="domain" description="Transcobalamin-like C-terminal" evidence="2">
    <location>
        <begin position="61"/>
        <end position="127"/>
    </location>
</feature>
<keyword evidence="1" id="KW-0472">Membrane</keyword>
<keyword evidence="1" id="KW-0812">Transmembrane</keyword>
<accession>A0ABP2AR65</accession>
<evidence type="ECO:0000259" key="2">
    <source>
        <dbReference type="Pfam" id="PF14478"/>
    </source>
</evidence>
<name>A0ABP2AR65_SARVE</name>
<keyword evidence="1" id="KW-1133">Transmembrane helix</keyword>